<dbReference type="Gene3D" id="3.40.30.10">
    <property type="entry name" value="Glutaredoxin"/>
    <property type="match status" value="1"/>
</dbReference>
<keyword evidence="1" id="KW-0812">Transmembrane</keyword>
<reference evidence="4 5" key="1">
    <citation type="submission" date="2012-09" db="EMBL/GenBank/DDBJ databases">
        <title>Draft Genome Sequences of 6 Strains from Genus Thauera.</title>
        <authorList>
            <person name="Liu B."/>
            <person name="Shapleigh J.P."/>
            <person name="Frostegard A.H."/>
        </authorList>
    </citation>
    <scope>NUCLEOTIDE SEQUENCE [LARGE SCALE GENOMIC DNA]</scope>
    <source>
        <strain evidence="4 5">B4P</strain>
    </source>
</reference>
<evidence type="ECO:0000256" key="1">
    <source>
        <dbReference type="SAM" id="Phobius"/>
    </source>
</evidence>
<keyword evidence="5" id="KW-1185">Reference proteome</keyword>
<name>N6ZNI2_9RHOO</name>
<evidence type="ECO:0000256" key="2">
    <source>
        <dbReference type="SAM" id="SignalP"/>
    </source>
</evidence>
<organism evidence="4 5">
    <name type="scientific">Thauera phenylacetica B4P</name>
    <dbReference type="NCBI Taxonomy" id="1234382"/>
    <lineage>
        <taxon>Bacteria</taxon>
        <taxon>Pseudomonadati</taxon>
        <taxon>Pseudomonadota</taxon>
        <taxon>Betaproteobacteria</taxon>
        <taxon>Rhodocyclales</taxon>
        <taxon>Zoogloeaceae</taxon>
        <taxon>Thauera</taxon>
    </lineage>
</organism>
<dbReference type="Proteomes" id="UP000013047">
    <property type="component" value="Unassembled WGS sequence"/>
</dbReference>
<dbReference type="OrthoDB" id="9798180at2"/>
<evidence type="ECO:0000259" key="3">
    <source>
        <dbReference type="Pfam" id="PF00462"/>
    </source>
</evidence>
<dbReference type="InterPro" id="IPR002109">
    <property type="entry name" value="Glutaredoxin"/>
</dbReference>
<feature type="transmembrane region" description="Helical" evidence="1">
    <location>
        <begin position="217"/>
        <end position="241"/>
    </location>
</feature>
<feature type="transmembrane region" description="Helical" evidence="1">
    <location>
        <begin position="327"/>
        <end position="348"/>
    </location>
</feature>
<feature type="transmembrane region" description="Helical" evidence="1">
    <location>
        <begin position="157"/>
        <end position="180"/>
    </location>
</feature>
<keyword evidence="1" id="KW-1133">Transmembrane helix</keyword>
<dbReference type="CDD" id="cd02976">
    <property type="entry name" value="NrdH"/>
    <property type="match status" value="1"/>
</dbReference>
<comment type="caution">
    <text evidence="4">The sequence shown here is derived from an EMBL/GenBank/DDBJ whole genome shotgun (WGS) entry which is preliminary data.</text>
</comment>
<feature type="domain" description="Glutaredoxin" evidence="3">
    <location>
        <begin position="44"/>
        <end position="109"/>
    </location>
</feature>
<gene>
    <name evidence="4" type="ORF">C667_15679</name>
</gene>
<feature type="chain" id="PRO_5004128791" evidence="2">
    <location>
        <begin position="28"/>
        <end position="383"/>
    </location>
</feature>
<dbReference type="EMBL" id="AMXF01000138">
    <property type="protein sequence ID" value="ENO96092.1"/>
    <property type="molecule type" value="Genomic_DNA"/>
</dbReference>
<feature type="signal peptide" evidence="2">
    <location>
        <begin position="1"/>
        <end position="27"/>
    </location>
</feature>
<protein>
    <submittedName>
        <fullName evidence="4">Glutaredoxin</fullName>
    </submittedName>
</protein>
<feature type="transmembrane region" description="Helical" evidence="1">
    <location>
        <begin position="192"/>
        <end position="211"/>
    </location>
</feature>
<dbReference type="InterPro" id="IPR011767">
    <property type="entry name" value="GLR_AS"/>
</dbReference>
<dbReference type="RefSeq" id="WP_004368331.1">
    <property type="nucleotide sequence ID" value="NZ_AMXF01000138.1"/>
</dbReference>
<proteinExistence type="predicted"/>
<dbReference type="PROSITE" id="PS00195">
    <property type="entry name" value="GLUTAREDOXIN_1"/>
    <property type="match status" value="1"/>
</dbReference>
<feature type="transmembrane region" description="Helical" evidence="1">
    <location>
        <begin position="360"/>
        <end position="377"/>
    </location>
</feature>
<dbReference type="PROSITE" id="PS51354">
    <property type="entry name" value="GLUTAREDOXIN_2"/>
    <property type="match status" value="1"/>
</dbReference>
<accession>N6ZNI2</accession>
<keyword evidence="2" id="KW-0732">Signal</keyword>
<dbReference type="SUPFAM" id="SSF52833">
    <property type="entry name" value="Thioredoxin-like"/>
    <property type="match status" value="1"/>
</dbReference>
<dbReference type="Pfam" id="PF00462">
    <property type="entry name" value="Glutaredoxin"/>
    <property type="match status" value="1"/>
</dbReference>
<evidence type="ECO:0000313" key="5">
    <source>
        <dbReference type="Proteomes" id="UP000013047"/>
    </source>
</evidence>
<sequence>MAIASVLRTLLLFVCLLFAHASPGADAATAAPALDFPAPGQLHVYVREGCPHCAEAKRFLAGLAESRPELQVVLREVDHDPAARDALVAISAAVGAWPPGVPTFVFGGRVLVGFDDAEHVGAELLRLLDEAAPRAPPGTVESGLFGTLEASEIGLPLFTLALGLLDGFNPCAMWVLLFLLSLLVRLQDRRRMAMVAGTFVLASGAVYYAFMAAWLNVFLFVGMSEALRIGLAALAMLIGFINVKDFFAFRRGVSLSIPESAKPGLYARARAILKAESLPASLAAVAVLAVVVNFVELLCTAGLPAIYTAVLTQHALSPLAHYGYLGLYILAYIADDALMVGTAVLALGSGKLDERGGRRLKLLSGAVMLALGLVMLLRPQWLV</sequence>
<dbReference type="InterPro" id="IPR036249">
    <property type="entry name" value="Thioredoxin-like_sf"/>
</dbReference>
<evidence type="ECO:0000313" key="4">
    <source>
        <dbReference type="EMBL" id="ENO96092.1"/>
    </source>
</evidence>
<dbReference type="AlphaFoldDB" id="N6ZNI2"/>
<keyword evidence="1" id="KW-0472">Membrane</keyword>
<feature type="transmembrane region" description="Helical" evidence="1">
    <location>
        <begin position="280"/>
        <end position="307"/>
    </location>
</feature>